<evidence type="ECO:0000256" key="1">
    <source>
        <dbReference type="SAM" id="MobiDB-lite"/>
    </source>
</evidence>
<sequence length="119" mass="12476">MSSGPPRLDYSRATYFVLSSSSSAPPPLPTPSSDSTTTALRYVGPVGEGILADEHIIALEGVPSVGGQVDQVVQRTKEALRAIKGVSHVEYGPQLSSLRHRRTSSDDSTLCSAAAIRPG</sequence>
<keyword evidence="3" id="KW-1185">Reference proteome</keyword>
<accession>A0A9P6W681</accession>
<gene>
    <name evidence="2" type="ORF">C6P46_000593</name>
</gene>
<proteinExistence type="predicted"/>
<feature type="region of interest" description="Disordered" evidence="1">
    <location>
        <begin position="94"/>
        <end position="119"/>
    </location>
</feature>
<evidence type="ECO:0000313" key="2">
    <source>
        <dbReference type="EMBL" id="KAG0664967.1"/>
    </source>
</evidence>
<dbReference type="Proteomes" id="UP000777482">
    <property type="component" value="Unassembled WGS sequence"/>
</dbReference>
<dbReference type="EMBL" id="PUHQ01000011">
    <property type="protein sequence ID" value="KAG0664967.1"/>
    <property type="molecule type" value="Genomic_DNA"/>
</dbReference>
<comment type="caution">
    <text evidence="2">The sequence shown here is derived from an EMBL/GenBank/DDBJ whole genome shotgun (WGS) entry which is preliminary data.</text>
</comment>
<organism evidence="2 3">
    <name type="scientific">Rhodotorula mucilaginosa</name>
    <name type="common">Yeast</name>
    <name type="synonym">Rhodotorula rubra</name>
    <dbReference type="NCBI Taxonomy" id="5537"/>
    <lineage>
        <taxon>Eukaryota</taxon>
        <taxon>Fungi</taxon>
        <taxon>Dikarya</taxon>
        <taxon>Basidiomycota</taxon>
        <taxon>Pucciniomycotina</taxon>
        <taxon>Microbotryomycetes</taxon>
        <taxon>Sporidiobolales</taxon>
        <taxon>Sporidiobolaceae</taxon>
        <taxon>Rhodotorula</taxon>
    </lineage>
</organism>
<reference evidence="2 3" key="1">
    <citation type="submission" date="2020-11" db="EMBL/GenBank/DDBJ databases">
        <title>Kefir isolates.</title>
        <authorList>
            <person name="Marcisauskas S."/>
            <person name="Kim Y."/>
            <person name="Blasche S."/>
        </authorList>
    </citation>
    <scope>NUCLEOTIDE SEQUENCE [LARGE SCALE GENOMIC DNA]</scope>
    <source>
        <strain evidence="2 3">KR</strain>
    </source>
</reference>
<dbReference type="AlphaFoldDB" id="A0A9P6W681"/>
<dbReference type="OrthoDB" id="2524173at2759"/>
<protein>
    <submittedName>
        <fullName evidence="2">Uncharacterized protein</fullName>
    </submittedName>
</protein>
<evidence type="ECO:0000313" key="3">
    <source>
        <dbReference type="Proteomes" id="UP000777482"/>
    </source>
</evidence>
<name>A0A9P6W681_RHOMI</name>